<comment type="similarity">
    <text evidence="11">Belongs to the phosphatidylserine decarboxylase family. PSD-B subfamily. Eukaryotic type II sub-subfamily.</text>
</comment>
<keyword evidence="3" id="KW-0106">Calcium</keyword>
<feature type="site" description="Cleavage (non-hydrolytic); by autocatalysis" evidence="11">
    <location>
        <begin position="1254"/>
        <end position="1255"/>
    </location>
</feature>
<evidence type="ECO:0000313" key="15">
    <source>
        <dbReference type="EMBL" id="KAK1921712.1"/>
    </source>
</evidence>
<feature type="domain" description="EF-hand" evidence="14">
    <location>
        <begin position="703"/>
        <end position="738"/>
    </location>
</feature>
<feature type="region of interest" description="Disordered" evidence="12">
    <location>
        <begin position="835"/>
        <end position="864"/>
    </location>
</feature>
<feature type="region of interest" description="Disordered" evidence="12">
    <location>
        <begin position="356"/>
        <end position="422"/>
    </location>
</feature>
<evidence type="ECO:0000313" key="16">
    <source>
        <dbReference type="Proteomes" id="UP001182556"/>
    </source>
</evidence>
<keyword evidence="4 11" id="KW-0443">Lipid metabolism</keyword>
<keyword evidence="9 11" id="KW-1208">Phospholipid metabolism</keyword>
<dbReference type="SUPFAM" id="SSF49562">
    <property type="entry name" value="C2 domain (Calcium/lipid-binding domain, CaLB)"/>
    <property type="match status" value="2"/>
</dbReference>
<feature type="compositionally biased region" description="Polar residues" evidence="12">
    <location>
        <begin position="482"/>
        <end position="498"/>
    </location>
</feature>
<keyword evidence="6 11" id="KW-0865">Zymogen</keyword>
<comment type="subunit">
    <text evidence="11">Heterodimer of a large membrane-associated beta subunit and a small pyruvoyl-containing alpha subunit.</text>
</comment>
<dbReference type="Proteomes" id="UP001182556">
    <property type="component" value="Unassembled WGS sequence"/>
</dbReference>
<gene>
    <name evidence="11" type="primary">PSD2</name>
    <name evidence="15" type="ORF">DB88DRAFT_498968</name>
</gene>
<feature type="modified residue" description="Pyruvic acid (Ser); by autocatalysis" evidence="11">
    <location>
        <position position="1255"/>
    </location>
</feature>
<dbReference type="InterPro" id="IPR003817">
    <property type="entry name" value="PS_Dcarbxylase"/>
</dbReference>
<feature type="chain" id="PRO_5041754855" description="Phosphatidylserine decarboxylase 2 beta chain" evidence="11">
    <location>
        <begin position="1"/>
        <end position="1254"/>
    </location>
</feature>
<feature type="active site" description="Charge relay system; for autoendoproteolytic cleavage activity" evidence="11">
    <location>
        <position position="1255"/>
    </location>
</feature>
<keyword evidence="10 11" id="KW-0670">Pyruvate</keyword>
<dbReference type="InterPro" id="IPR000008">
    <property type="entry name" value="C2_dom"/>
</dbReference>
<comment type="cofactor">
    <cofactor evidence="11">
        <name>pyruvate</name>
        <dbReference type="ChEBI" id="CHEBI:15361"/>
    </cofactor>
    <text evidence="11">Binds 1 pyruvoyl group covalently per subunit.</text>
</comment>
<feature type="active site" description="Charge relay system; for autoendoproteolytic cleavage activity" evidence="11">
    <location>
        <position position="1168"/>
    </location>
</feature>
<keyword evidence="1 11" id="KW-0444">Lipid biosynthesis</keyword>
<dbReference type="GO" id="GO:0016540">
    <property type="term" value="P:protein autoprocessing"/>
    <property type="evidence" value="ECO:0007669"/>
    <property type="project" value="UniProtKB-UniRule"/>
</dbReference>
<dbReference type="EC" id="4.1.1.65" evidence="11"/>
<evidence type="ECO:0000259" key="14">
    <source>
        <dbReference type="PROSITE" id="PS50222"/>
    </source>
</evidence>
<evidence type="ECO:0000256" key="9">
    <source>
        <dbReference type="ARBA" id="ARBA00023264"/>
    </source>
</evidence>
<dbReference type="InterPro" id="IPR018247">
    <property type="entry name" value="EF_Hand_1_Ca_BS"/>
</dbReference>
<dbReference type="PROSITE" id="PS50004">
    <property type="entry name" value="C2"/>
    <property type="match status" value="2"/>
</dbReference>
<dbReference type="GO" id="GO:0010008">
    <property type="term" value="C:endosome membrane"/>
    <property type="evidence" value="ECO:0007669"/>
    <property type="project" value="UniProtKB-SubCell"/>
</dbReference>
<feature type="region of interest" description="Disordered" evidence="12">
    <location>
        <begin position="1"/>
        <end position="119"/>
    </location>
</feature>
<feature type="compositionally biased region" description="Basic residues" evidence="12">
    <location>
        <begin position="103"/>
        <end position="116"/>
    </location>
</feature>
<proteinExistence type="inferred from homology"/>
<dbReference type="GO" id="GO:0005795">
    <property type="term" value="C:Golgi stack"/>
    <property type="evidence" value="ECO:0007669"/>
    <property type="project" value="UniProtKB-UniRule"/>
</dbReference>
<evidence type="ECO:0000256" key="11">
    <source>
        <dbReference type="HAMAP-Rule" id="MF_03209"/>
    </source>
</evidence>
<dbReference type="SUPFAM" id="SSF47473">
    <property type="entry name" value="EF-hand"/>
    <property type="match status" value="1"/>
</dbReference>
<keyword evidence="11" id="KW-0967">Endosome</keyword>
<dbReference type="HAMAP" id="MF_00663">
    <property type="entry name" value="PS_decarb_PSD_B_type2"/>
    <property type="match status" value="1"/>
</dbReference>
<evidence type="ECO:0000256" key="12">
    <source>
        <dbReference type="SAM" id="MobiDB-lite"/>
    </source>
</evidence>
<comment type="subcellular location">
    <subcellularLocation>
        <location evidence="11">Golgi apparatus membrane</location>
        <topology evidence="11">Peripheral membrane protein</topology>
        <orientation evidence="11">Cytoplasmic side</orientation>
    </subcellularLocation>
    <subcellularLocation>
        <location evidence="11">Endosome membrane</location>
        <topology evidence="11">Peripheral membrane protein</topology>
        <orientation evidence="11">Cytoplasmic side</orientation>
    </subcellularLocation>
</comment>
<evidence type="ECO:0000256" key="7">
    <source>
        <dbReference type="ARBA" id="ARBA00023209"/>
    </source>
</evidence>
<comment type="domain">
    <text evidence="11">The C2 domains have an essential, but non-catalytic function. They may facilitate interactions with other proteins and are required for lipid transport function.</text>
</comment>
<dbReference type="InterPro" id="IPR002048">
    <property type="entry name" value="EF_hand_dom"/>
</dbReference>
<dbReference type="Gene3D" id="1.10.238.10">
    <property type="entry name" value="EF-hand"/>
    <property type="match status" value="1"/>
</dbReference>
<comment type="pathway">
    <text evidence="11">Phospholipid metabolism; phosphatidylethanolamine biosynthesis; phosphatidylethanolamine from CDP-diacylglycerol: step 2/2.</text>
</comment>
<feature type="domain" description="C2" evidence="13">
    <location>
        <begin position="125"/>
        <end position="254"/>
    </location>
</feature>
<dbReference type="Pfam" id="PF00168">
    <property type="entry name" value="C2"/>
    <property type="match status" value="2"/>
</dbReference>
<evidence type="ECO:0000256" key="3">
    <source>
        <dbReference type="ARBA" id="ARBA00022837"/>
    </source>
</evidence>
<feature type="compositionally biased region" description="Basic and acidic residues" evidence="12">
    <location>
        <begin position="774"/>
        <end position="790"/>
    </location>
</feature>
<keyword evidence="8 11" id="KW-0456">Lyase</keyword>
<feature type="chain" id="PRO_5041754856" description="Phosphatidylserine decarboxylase 2 alpha chain" evidence="11">
    <location>
        <begin position="1255"/>
        <end position="1296"/>
    </location>
</feature>
<feature type="region of interest" description="Disordered" evidence="12">
    <location>
        <begin position="774"/>
        <end position="822"/>
    </location>
</feature>
<keyword evidence="5 11" id="KW-0472">Membrane</keyword>
<dbReference type="SMART" id="SM00239">
    <property type="entry name" value="C2"/>
    <property type="match status" value="2"/>
</dbReference>
<comment type="caution">
    <text evidence="15">The sequence shown here is derived from an EMBL/GenBank/DDBJ whole genome shotgun (WGS) entry which is preliminary data.</text>
</comment>
<dbReference type="InterPro" id="IPR011992">
    <property type="entry name" value="EF-hand-dom_pair"/>
</dbReference>
<dbReference type="GO" id="GO:0000139">
    <property type="term" value="C:Golgi membrane"/>
    <property type="evidence" value="ECO:0007669"/>
    <property type="project" value="UniProtKB-SubCell"/>
</dbReference>
<feature type="region of interest" description="Disordered" evidence="12">
    <location>
        <begin position="877"/>
        <end position="915"/>
    </location>
</feature>
<dbReference type="InterPro" id="IPR033179">
    <property type="entry name" value="PSD_type2_pro"/>
</dbReference>
<keyword evidence="7 11" id="KW-0594">Phospholipid biosynthesis</keyword>
<dbReference type="GO" id="GO:0006646">
    <property type="term" value="P:phosphatidylethanolamine biosynthetic process"/>
    <property type="evidence" value="ECO:0007669"/>
    <property type="project" value="UniProtKB-UniRule"/>
</dbReference>
<comment type="catalytic activity">
    <reaction evidence="11">
        <text>a 1,2-diacyl-sn-glycero-3-phospho-L-serine + H(+) = a 1,2-diacyl-sn-glycero-3-phosphoethanolamine + CO2</text>
        <dbReference type="Rhea" id="RHEA:20828"/>
        <dbReference type="ChEBI" id="CHEBI:15378"/>
        <dbReference type="ChEBI" id="CHEBI:16526"/>
        <dbReference type="ChEBI" id="CHEBI:57262"/>
        <dbReference type="ChEBI" id="CHEBI:64612"/>
        <dbReference type="EC" id="4.1.1.65"/>
    </reaction>
</comment>
<comment type="PTM">
    <text evidence="11">Is synthesized initially as an inactive proenzyme. Formation of the active enzyme involves a self-maturation process in which the active site pyruvoyl group is generated from an internal serine residue via an autocatalytic post-translational modification. Two non-identical subunits are generated from the proenzyme in this reaction, and the pyruvate is formed at the N-terminus of the alpha chain, which is derived from the carboxyl end of the proenzyme. The autoendoproteolytic cleavage occurs by a canonical serine protease mechanism, in which the side chain hydroxyl group of the serine supplies its oxygen atom to form the C-terminus of the beta chain, while the remainder of the serine residue undergoes an oxidative deamination to produce ammonia and the pyruvoyl prosthetic group on the alpha chain. During this reaction, the Ser that is part of the protease active site of the proenzyme becomes the pyruvoyl prosthetic group, which constitutes an essential element of the active site of the mature decarboxylase.</text>
</comment>
<feature type="domain" description="C2" evidence="13">
    <location>
        <begin position="532"/>
        <end position="654"/>
    </location>
</feature>
<organism evidence="15 16">
    <name type="scientific">Papiliotrema laurentii</name>
    <name type="common">Cryptococcus laurentii</name>
    <dbReference type="NCBI Taxonomy" id="5418"/>
    <lineage>
        <taxon>Eukaryota</taxon>
        <taxon>Fungi</taxon>
        <taxon>Dikarya</taxon>
        <taxon>Basidiomycota</taxon>
        <taxon>Agaricomycotina</taxon>
        <taxon>Tremellomycetes</taxon>
        <taxon>Tremellales</taxon>
        <taxon>Rhynchogastremaceae</taxon>
        <taxon>Papiliotrema</taxon>
    </lineage>
</organism>
<evidence type="ECO:0000256" key="6">
    <source>
        <dbReference type="ARBA" id="ARBA00023145"/>
    </source>
</evidence>
<keyword evidence="2 11" id="KW-0210">Decarboxylase</keyword>
<feature type="active site" description="Charge relay system; for autoendoproteolytic cleavage activity" evidence="11">
    <location>
        <position position="1110"/>
    </location>
</feature>
<evidence type="ECO:0000256" key="2">
    <source>
        <dbReference type="ARBA" id="ARBA00022793"/>
    </source>
</evidence>
<keyword evidence="16" id="KW-1185">Reference proteome</keyword>
<feature type="compositionally biased region" description="Polar residues" evidence="12">
    <location>
        <begin position="847"/>
        <end position="864"/>
    </location>
</feature>
<comment type="function">
    <text evidence="11">Catalyzes the formation of phosphatidylethanolamine (PtdEtn) from phosphatidylserine (PtdSer). Plays a central role in phospholipid metabolism and in the interorganelle trafficking of phosphatidylserine.</text>
</comment>
<dbReference type="Pfam" id="PF02666">
    <property type="entry name" value="PS_Dcarbxylase"/>
    <property type="match status" value="1"/>
</dbReference>
<dbReference type="Gene3D" id="2.60.40.150">
    <property type="entry name" value="C2 domain"/>
    <property type="match status" value="2"/>
</dbReference>
<dbReference type="EMBL" id="JAODAN010000010">
    <property type="protein sequence ID" value="KAK1921712.1"/>
    <property type="molecule type" value="Genomic_DNA"/>
</dbReference>
<feature type="active site" description="Schiff-base intermediate with substrate; via pyruvic acid; for decarboxylase activity" evidence="11">
    <location>
        <position position="1255"/>
    </location>
</feature>
<dbReference type="PANTHER" id="PTHR10067">
    <property type="entry name" value="PHOSPHATIDYLSERINE DECARBOXYLASE"/>
    <property type="match status" value="1"/>
</dbReference>
<evidence type="ECO:0000256" key="8">
    <source>
        <dbReference type="ARBA" id="ARBA00023239"/>
    </source>
</evidence>
<evidence type="ECO:0000256" key="10">
    <source>
        <dbReference type="ARBA" id="ARBA00023317"/>
    </source>
</evidence>
<dbReference type="CDD" id="cd04039">
    <property type="entry name" value="C2_PSD"/>
    <property type="match status" value="1"/>
</dbReference>
<feature type="region of interest" description="Disordered" evidence="12">
    <location>
        <begin position="450"/>
        <end position="537"/>
    </location>
</feature>
<reference evidence="15" key="1">
    <citation type="submission" date="2023-02" db="EMBL/GenBank/DDBJ databases">
        <title>Identification and recombinant expression of a fungal hydrolase from Papiliotrema laurentii that hydrolyzes apple cutin and clears colloidal polyester polyurethane.</title>
        <authorList>
            <consortium name="DOE Joint Genome Institute"/>
            <person name="Roman V.A."/>
            <person name="Bojanowski C."/>
            <person name="Crable B.R."/>
            <person name="Wagner D.N."/>
            <person name="Hung C.S."/>
            <person name="Nadeau L.J."/>
            <person name="Schratz L."/>
            <person name="Haridas S."/>
            <person name="Pangilinan J."/>
            <person name="Lipzen A."/>
            <person name="Na H."/>
            <person name="Yan M."/>
            <person name="Ng V."/>
            <person name="Grigoriev I.V."/>
            <person name="Spatafora J.W."/>
            <person name="Barlow D."/>
            <person name="Biffinger J."/>
            <person name="Kelley-Loughnane N."/>
            <person name="Varaljay V.A."/>
            <person name="Crookes-Goodson W.J."/>
        </authorList>
    </citation>
    <scope>NUCLEOTIDE SEQUENCE</scope>
    <source>
        <strain evidence="15">5307AH</strain>
    </source>
</reference>
<accession>A0AAD9CUE2</accession>
<evidence type="ECO:0000256" key="1">
    <source>
        <dbReference type="ARBA" id="ARBA00022516"/>
    </source>
</evidence>
<feature type="compositionally biased region" description="Polar residues" evidence="12">
    <location>
        <begin position="49"/>
        <end position="62"/>
    </location>
</feature>
<dbReference type="InterPro" id="IPR035892">
    <property type="entry name" value="C2_domain_sf"/>
</dbReference>
<name>A0AAD9CUE2_PAPLA</name>
<evidence type="ECO:0000259" key="13">
    <source>
        <dbReference type="PROSITE" id="PS50004"/>
    </source>
</evidence>
<evidence type="ECO:0000256" key="4">
    <source>
        <dbReference type="ARBA" id="ARBA00023098"/>
    </source>
</evidence>
<keyword evidence="11" id="KW-0333">Golgi apparatus</keyword>
<feature type="compositionally biased region" description="Polar residues" evidence="12">
    <location>
        <begin position="11"/>
        <end position="32"/>
    </location>
</feature>
<protein>
    <recommendedName>
        <fullName evidence="11">Phosphatidylserine decarboxylase proenzyme 2</fullName>
        <ecNumber evidence="11">4.1.1.65</ecNumber>
    </recommendedName>
    <component>
        <recommendedName>
            <fullName evidence="11">Phosphatidylserine decarboxylase 2 beta chain</fullName>
        </recommendedName>
    </component>
    <component>
        <recommendedName>
            <fullName evidence="11">Phosphatidylserine decarboxylase 2 alpha chain</fullName>
        </recommendedName>
    </component>
</protein>
<dbReference type="PANTHER" id="PTHR10067:SF17">
    <property type="entry name" value="PHOSPHATIDYLSERINE DECARBOXYLASE PROENZYME 2"/>
    <property type="match status" value="1"/>
</dbReference>
<dbReference type="GO" id="GO:0004609">
    <property type="term" value="F:phosphatidylserine decarboxylase activity"/>
    <property type="evidence" value="ECO:0007669"/>
    <property type="project" value="UniProtKB-UniRule"/>
</dbReference>
<dbReference type="PROSITE" id="PS00018">
    <property type="entry name" value="EF_HAND_1"/>
    <property type="match status" value="1"/>
</dbReference>
<evidence type="ECO:0000256" key="5">
    <source>
        <dbReference type="ARBA" id="ARBA00023136"/>
    </source>
</evidence>
<dbReference type="GO" id="GO:0005509">
    <property type="term" value="F:calcium ion binding"/>
    <property type="evidence" value="ECO:0007669"/>
    <property type="project" value="InterPro"/>
</dbReference>
<dbReference type="PROSITE" id="PS50222">
    <property type="entry name" value="EF_HAND_2"/>
    <property type="match status" value="1"/>
</dbReference>
<feature type="compositionally biased region" description="Basic residues" evidence="12">
    <location>
        <begin position="503"/>
        <end position="513"/>
    </location>
</feature>
<sequence>MSGAEHDEAATLQSNDLLQVQQPSANNASNGSAPKLKRLASKPLKLAASTLNTLVSSRTTTPAPGAHPTNPLDTASPAQAMGNGSNGGQSEGTSVISVPVSSGRRRIGRRKKKPHHIQATGTDLSPAQIASAAKAPRKPLEGEEPAAILRVRVVKAEGLVAKDRNGASDPFVTLTIPPSSRVSTPVVKKNLNPTFPPDSSTFDFPLYLSLASVVGGRGIEGVMWDKDLMRKEYMGEVGIPSLDWFNDGDVRLWSEDLPLLSRKLLSTRRKHAVSGTVFFQIGFVPPKDMADPEEALKKIRRIYGAFVDQAGVGQGLIGVLGVPATEGIGTVKIRSSDAPSRRTRSRPFALLRSTAAAMSGGSRARHSEGTAPLEDAEEEDEDEDESSDDIADDGLSDSSDEEFEDALGEEDVSGSPPDVDNLNEAMYNATIGIPGAKPSDQDATKTAGLLAPTASKDRIPAKQSSLPGLLDKPQQVHHDSTDSSITLASLSEAPSGTATPAAGRRRIFKRKKSEKTASSGNDLEEGRRGGKKKASKHFNFDASQGKEVLGIVIMEIKGAEDLPRIKSSIRVTYDMDPFVVISFGKKVFRTRVIRHSLNPTWDEKMVFHVRKHEAAYTTQFTVLDWDKVSGNDLVGNCTLPLSDLISDAPKPDPETGLYPEGVDGKHEMKQFTLPLNVNKDEPWEGKFAPKLTIRAKYEPYDALRQRFWRQYMAQYDADDTKTMSYTELTAMLDSLGSTLTKRTIEGYFLSCGKNAEHGDELTFEEVVRCLESEVTKDRSEKAKVTEKGNELSETGTPTPAVAPQPINQGLEMTGPQGNISSPVDADELAAQIDKSRPREQQDLPDNGTRSGNQRSLSSDMVPSVKVQRSATILNQPLTSAPASEDSGMLTPASNGSDAEAETDDPESSTPGDDRERVINIRTCPLCHRPRLSKRSEQDIITHLAICASADWNRVDRIVTANYVTSSQAQRKFFTKLVNKVAIGAYSLGANSANILVQDRMTGQLQEEKMAVYVRLGIRVLYKGAKSRMEGARARKLLKSLSIKQGLKYDSPASALDIPAFIAFHNLPVDEILDPLDSFKTFNEFFYRKLKPEARPVEAPGDDTRLVSCADCRMMAFETVHEATQFWIKGREFTVGRLLGPNYKDVADRYEGGALGIFRLAPQDYHRFHSPVKGRIGKMTLIDGEYYTVNPQAIRTSLDVYGENVRKIVPIESKEFGLVMTVWIGAMMVGSILTSVEEGQEVERADELGYFAFGGSTIVCLFEKGALKWDDDLVQNGRASIETLVRMGSGLGRSTRV</sequence>
<feature type="compositionally biased region" description="Acidic residues" evidence="12">
    <location>
        <begin position="374"/>
        <end position="412"/>
    </location>
</feature>
<dbReference type="CDD" id="cd00030">
    <property type="entry name" value="C2"/>
    <property type="match status" value="1"/>
</dbReference>